<evidence type="ECO:0000256" key="1">
    <source>
        <dbReference type="ARBA" id="ARBA00005695"/>
    </source>
</evidence>
<evidence type="ECO:0000313" key="4">
    <source>
        <dbReference type="EMBL" id="CCQ91312.1"/>
    </source>
</evidence>
<comment type="caution">
    <text evidence="4">The sequence shown here is derived from an EMBL/GenBank/DDBJ whole genome shotgun (WGS) entry which is preliminary data.</text>
</comment>
<reference evidence="4 5" key="1">
    <citation type="journal article" date="2013" name="Front. Microbiol.">
        <title>The genome of Nitrospina gracilis illuminates the metabolism and evolution of the major marine nitrite oxidizer.</title>
        <authorList>
            <person name="Luecker S."/>
            <person name="Nowka B."/>
            <person name="Rattei T."/>
            <person name="Spieck E."/>
            <person name="and Daims H."/>
        </authorList>
    </citation>
    <scope>NUCLEOTIDE SEQUENCE [LARGE SCALE GENOMIC DNA]</scope>
    <source>
        <strain evidence="4 5">3/211</strain>
    </source>
</reference>
<dbReference type="PANTHER" id="PTHR30290">
    <property type="entry name" value="PERIPLASMIC BINDING COMPONENT OF ABC TRANSPORTER"/>
    <property type="match status" value="1"/>
</dbReference>
<evidence type="ECO:0000313" key="5">
    <source>
        <dbReference type="Proteomes" id="UP000011704"/>
    </source>
</evidence>
<evidence type="ECO:0000256" key="2">
    <source>
        <dbReference type="ARBA" id="ARBA00022729"/>
    </source>
</evidence>
<dbReference type="InParanoid" id="M1YLF0"/>
<dbReference type="InterPro" id="IPR039424">
    <property type="entry name" value="SBP_5"/>
</dbReference>
<accession>M1YLF0</accession>
<dbReference type="PIRSF" id="PIRSF002741">
    <property type="entry name" value="MppA"/>
    <property type="match status" value="1"/>
</dbReference>
<dbReference type="Pfam" id="PF00496">
    <property type="entry name" value="SBP_bac_5"/>
    <property type="match status" value="1"/>
</dbReference>
<keyword evidence="5" id="KW-1185">Reference proteome</keyword>
<dbReference type="Gene3D" id="3.40.190.10">
    <property type="entry name" value="Periplasmic binding protein-like II"/>
    <property type="match status" value="1"/>
</dbReference>
<dbReference type="PANTHER" id="PTHR30290:SF38">
    <property type="entry name" value="D,D-DIPEPTIDE-BINDING PERIPLASMIC PROTEIN DDPA-RELATED"/>
    <property type="match status" value="1"/>
</dbReference>
<dbReference type="GO" id="GO:0015833">
    <property type="term" value="P:peptide transport"/>
    <property type="evidence" value="ECO:0007669"/>
    <property type="project" value="TreeGrafter"/>
</dbReference>
<dbReference type="GO" id="GO:0030288">
    <property type="term" value="C:outer membrane-bounded periplasmic space"/>
    <property type="evidence" value="ECO:0007669"/>
    <property type="project" value="UniProtKB-ARBA"/>
</dbReference>
<dbReference type="Proteomes" id="UP000011704">
    <property type="component" value="Unassembled WGS sequence"/>
</dbReference>
<dbReference type="GO" id="GO:1904680">
    <property type="term" value="F:peptide transmembrane transporter activity"/>
    <property type="evidence" value="ECO:0007669"/>
    <property type="project" value="TreeGrafter"/>
</dbReference>
<evidence type="ECO:0000259" key="3">
    <source>
        <dbReference type="Pfam" id="PF00496"/>
    </source>
</evidence>
<dbReference type="HOGENOM" id="CLU_017028_8_6_0"/>
<dbReference type="OrthoDB" id="9772924at2"/>
<dbReference type="EMBL" id="CAQJ01000069">
    <property type="protein sequence ID" value="CCQ91312.1"/>
    <property type="molecule type" value="Genomic_DNA"/>
</dbReference>
<feature type="domain" description="Solute-binding protein family 5" evidence="3">
    <location>
        <begin position="244"/>
        <end position="605"/>
    </location>
</feature>
<dbReference type="STRING" id="1266370.NITGR_620009"/>
<sequence>MWTKRILIFLPLLVVLLLLQSYFWVPTYDKQGSGNPDRLHQFIETSIGDAEILNPVLSADTASSRINDFVFNGLIDYDDQLNLRGRLATDWIIFENAYLQILPGFRVERKALDTPEDWIQFIRERTGDNKAWWANIESVTVQPARRIDDVLSLPELGADDKPVMKNGFPKMTEVKYRVQRPPRIHFKLKNVDQHFFNPLEKLFGDKLFEQYPHERFVKAVDTKEAGRLSQRYAEIMPVKEHNPVIRFQLRKGVRFHDGHEFDSGDVLFTYRALMNPNNASPRTSDYEPVKTAEVLGPHEIQFVYKRLFSPAITSWMMGILPEHLLNKEALKKEAQVAGKTPEEIKKLSMRDSAFNRHPIGTGPFKFERWEGDVEIRLTRNDDYWEGPPEYGEYVMRIIPDAITQEMEFYAGAADNYNVQPHQVVRLKDDPKFHSISTVGNNYSYIGYNLRKPLFADPQVRKALGMAIDVDKIIKHVMYNQAERVTGPFAKGTQWYDESVKPLPYDPEGALKILNELGWKKNADGWLEKDGKVFEFNLITNHGNPIRKNIMTIVQNNWRKLGIKCNTQLFEWAVFLKDFVNALKFDALILGWSMGFDPDLYQLWHSSQTHPRQLNFVGYKNDGADRLIVAIRREYDQQVQEQMTHQLHRIIADDQPYTFLFAGKSTLLLDKKIVVVEKKPDGSEEYKKIRPVKGGLVYYHFNDWRKLPTVPNFAK</sequence>
<proteinExistence type="inferred from homology"/>
<organism evidence="4 5">
    <name type="scientific">Nitrospina gracilis (strain 3/211)</name>
    <dbReference type="NCBI Taxonomy" id="1266370"/>
    <lineage>
        <taxon>Bacteria</taxon>
        <taxon>Pseudomonadati</taxon>
        <taxon>Nitrospinota/Tectimicrobiota group</taxon>
        <taxon>Nitrospinota</taxon>
        <taxon>Nitrospinia</taxon>
        <taxon>Nitrospinales</taxon>
        <taxon>Nitrospinaceae</taxon>
        <taxon>Nitrospina</taxon>
    </lineage>
</organism>
<protein>
    <submittedName>
        <fullName evidence="4">Putative oligopeptide ABC transporter, oligopeptide-binding protein AppA</fullName>
    </submittedName>
</protein>
<dbReference type="Gene3D" id="3.10.105.10">
    <property type="entry name" value="Dipeptide-binding Protein, Domain 3"/>
    <property type="match status" value="1"/>
</dbReference>
<dbReference type="AlphaFoldDB" id="M1YLF0"/>
<dbReference type="RefSeq" id="WP_005009846.1">
    <property type="nucleotide sequence ID" value="NZ_HG422173.1"/>
</dbReference>
<dbReference type="GO" id="GO:0043190">
    <property type="term" value="C:ATP-binding cassette (ABC) transporter complex"/>
    <property type="evidence" value="ECO:0007669"/>
    <property type="project" value="InterPro"/>
</dbReference>
<gene>
    <name evidence="4" type="ORF">NITGR_620009</name>
</gene>
<dbReference type="InterPro" id="IPR000914">
    <property type="entry name" value="SBP_5_dom"/>
</dbReference>
<keyword evidence="2" id="KW-0732">Signal</keyword>
<dbReference type="SUPFAM" id="SSF53850">
    <property type="entry name" value="Periplasmic binding protein-like II"/>
    <property type="match status" value="1"/>
</dbReference>
<comment type="similarity">
    <text evidence="1">Belongs to the bacterial solute-binding protein 5 family.</text>
</comment>
<dbReference type="Gene3D" id="3.90.76.10">
    <property type="entry name" value="Dipeptide-binding Protein, Domain 1"/>
    <property type="match status" value="1"/>
</dbReference>
<name>M1YLF0_NITG3</name>
<dbReference type="InterPro" id="IPR030678">
    <property type="entry name" value="Peptide/Ni-bd"/>
</dbReference>